<reference evidence="2 3" key="1">
    <citation type="submission" date="2023-01" db="EMBL/GenBank/DDBJ databases">
        <title>Psychrosphaera sp. nov., isolated from marine algae.</title>
        <authorList>
            <person name="Bayburt H."/>
            <person name="Choi B.J."/>
            <person name="Kim J.M."/>
            <person name="Choi D.G."/>
            <person name="Jeon C.O."/>
        </authorList>
    </citation>
    <scope>NUCLEOTIDE SEQUENCE [LARGE SCALE GENOMIC DNA]</scope>
    <source>
        <strain evidence="2 3">G1-22</strain>
    </source>
</reference>
<organism evidence="2 3">
    <name type="scientific">Psychrosphaera algicola</name>
    <dbReference type="NCBI Taxonomy" id="3023714"/>
    <lineage>
        <taxon>Bacteria</taxon>
        <taxon>Pseudomonadati</taxon>
        <taxon>Pseudomonadota</taxon>
        <taxon>Gammaproteobacteria</taxon>
        <taxon>Alteromonadales</taxon>
        <taxon>Pseudoalteromonadaceae</taxon>
        <taxon>Psychrosphaera</taxon>
    </lineage>
</organism>
<dbReference type="RefSeq" id="WP_272182176.1">
    <property type="nucleotide sequence ID" value="NZ_JAQOMS010000002.1"/>
</dbReference>
<evidence type="ECO:0000313" key="2">
    <source>
        <dbReference type="EMBL" id="MDC2891139.1"/>
    </source>
</evidence>
<dbReference type="Pfam" id="PF17680">
    <property type="entry name" value="FlgO"/>
    <property type="match status" value="1"/>
</dbReference>
<protein>
    <submittedName>
        <fullName evidence="2">FlgO family outer membrane protein</fullName>
    </submittedName>
</protein>
<dbReference type="PROSITE" id="PS51257">
    <property type="entry name" value="PROKAR_LIPOPROTEIN"/>
    <property type="match status" value="1"/>
</dbReference>
<accession>A0ABT5FIV9</accession>
<evidence type="ECO:0000259" key="1">
    <source>
        <dbReference type="Pfam" id="PF17680"/>
    </source>
</evidence>
<feature type="domain" description="FlgO" evidence="1">
    <location>
        <begin position="61"/>
        <end position="194"/>
    </location>
</feature>
<proteinExistence type="predicted"/>
<evidence type="ECO:0000313" key="3">
    <source>
        <dbReference type="Proteomes" id="UP001528411"/>
    </source>
</evidence>
<comment type="caution">
    <text evidence="2">The sequence shown here is derived from an EMBL/GenBank/DDBJ whole genome shotgun (WGS) entry which is preliminary data.</text>
</comment>
<gene>
    <name evidence="2" type="ORF">PN838_23330</name>
</gene>
<dbReference type="PIRSF" id="PIRSF028688">
    <property type="entry name" value="UCP_imp_028688"/>
    <property type="match status" value="1"/>
</dbReference>
<dbReference type="InterPro" id="IPR014549">
    <property type="entry name" value="FlgO"/>
</dbReference>
<name>A0ABT5FIV9_9GAMM</name>
<dbReference type="InterPro" id="IPR041215">
    <property type="entry name" value="FlgO_dom"/>
</dbReference>
<keyword evidence="3" id="KW-1185">Reference proteome</keyword>
<sequence length="213" mass="24096">MYYRQTQLKTLFRLTSLLLIWLLAACSSVSDPLLAGVKQVDEKPKSYQPQSSEGSLHFHVERLARQLFDTANGFDVSRPMVVGTFLPAERYDNKNNAALVPYGIQIQESFATFATQAGLKVIEFKTLPAVKITNNADIMMSRDVNDLDSRVSADYMLTGSYTQQQNSLVVNVRLIRVFDKTIVAAATDYLPLNSMWSHNKVQIKDSRLYRGEY</sequence>
<dbReference type="EMBL" id="JAQOMS010000002">
    <property type="protein sequence ID" value="MDC2891139.1"/>
    <property type="molecule type" value="Genomic_DNA"/>
</dbReference>
<dbReference type="Proteomes" id="UP001528411">
    <property type="component" value="Unassembled WGS sequence"/>
</dbReference>